<proteinExistence type="predicted"/>
<reference evidence="1 2" key="1">
    <citation type="journal article" date="2020" name="Cell">
        <title>Large-Scale Comparative Analyses of Tick Genomes Elucidate Their Genetic Diversity and Vector Capacities.</title>
        <authorList>
            <consortium name="Tick Genome and Microbiome Consortium (TIGMIC)"/>
            <person name="Jia N."/>
            <person name="Wang J."/>
            <person name="Shi W."/>
            <person name="Du L."/>
            <person name="Sun Y."/>
            <person name="Zhan W."/>
            <person name="Jiang J.F."/>
            <person name="Wang Q."/>
            <person name="Zhang B."/>
            <person name="Ji P."/>
            <person name="Bell-Sakyi L."/>
            <person name="Cui X.M."/>
            <person name="Yuan T.T."/>
            <person name="Jiang B.G."/>
            <person name="Yang W.F."/>
            <person name="Lam T.T."/>
            <person name="Chang Q.C."/>
            <person name="Ding S.J."/>
            <person name="Wang X.J."/>
            <person name="Zhu J.G."/>
            <person name="Ruan X.D."/>
            <person name="Zhao L."/>
            <person name="Wei J.T."/>
            <person name="Ye R.Z."/>
            <person name="Que T.C."/>
            <person name="Du C.H."/>
            <person name="Zhou Y.H."/>
            <person name="Cheng J.X."/>
            <person name="Dai P.F."/>
            <person name="Guo W.B."/>
            <person name="Han X.H."/>
            <person name="Huang E.J."/>
            <person name="Li L.F."/>
            <person name="Wei W."/>
            <person name="Gao Y.C."/>
            <person name="Liu J.Z."/>
            <person name="Shao H.Z."/>
            <person name="Wang X."/>
            <person name="Wang C.C."/>
            <person name="Yang T.C."/>
            <person name="Huo Q.B."/>
            <person name="Li W."/>
            <person name="Chen H.Y."/>
            <person name="Chen S.E."/>
            <person name="Zhou L.G."/>
            <person name="Ni X.B."/>
            <person name="Tian J.H."/>
            <person name="Sheng Y."/>
            <person name="Liu T."/>
            <person name="Pan Y.S."/>
            <person name="Xia L.Y."/>
            <person name="Li J."/>
            <person name="Zhao F."/>
            <person name="Cao W.C."/>
        </authorList>
    </citation>
    <scope>NUCLEOTIDE SEQUENCE [LARGE SCALE GENOMIC DNA]</scope>
    <source>
        <strain evidence="1">HaeL-2018</strain>
    </source>
</reference>
<dbReference type="OrthoDB" id="120976at2759"/>
<evidence type="ECO:0000313" key="1">
    <source>
        <dbReference type="EMBL" id="KAH9375087.1"/>
    </source>
</evidence>
<dbReference type="InterPro" id="IPR032675">
    <property type="entry name" value="LRR_dom_sf"/>
</dbReference>
<dbReference type="Gene3D" id="3.80.10.10">
    <property type="entry name" value="Ribonuclease Inhibitor"/>
    <property type="match status" value="2"/>
</dbReference>
<protein>
    <recommendedName>
        <fullName evidence="3">Ran gtpase-activating protein</fullName>
    </recommendedName>
</protein>
<evidence type="ECO:0000313" key="2">
    <source>
        <dbReference type="Proteomes" id="UP000821853"/>
    </source>
</evidence>
<accession>A0A9J6GKH8</accession>
<keyword evidence="2" id="KW-1185">Reference proteome</keyword>
<dbReference type="Proteomes" id="UP000821853">
    <property type="component" value="Chromosome 5"/>
</dbReference>
<dbReference type="EMBL" id="JABSTR010000007">
    <property type="protein sequence ID" value="KAH9375087.1"/>
    <property type="molecule type" value="Genomic_DNA"/>
</dbReference>
<dbReference type="AlphaFoldDB" id="A0A9J6GKH8"/>
<sequence>MAVKYVIKLTRQGAEEQSCNRRSGERSSPPGIRFYEALVHFRALEALSLTCSSVTDNVAHYVAEVINRSAPTLRRVVIERNFTSARGSDCILRSLSSCERLTSLTYGDDMNPAGIRMVAQEMTGSLRKLALLCLEEQAQVDTLASALSTSMTPLEEVSLSLSAKILDTTALFSGVATNGNLRRLCVQRTVTRRQWFQVGAMEYSTPLVASVASVISRSRCLREVTLRHVCVDCQGSVALAAALTANKSLVRLELKDCSFASVCPTQLYKAVHGDPTLRAAVLPGLYERFDTRITVPAFLCHVAGPGRLSLSLSAGDLVHAPLGCDLHLQLGHMDFSASEASGILAVIAGSHSLLHLGVELGHDRRKAELLLDAVRTNQSIKSFALLLTSWPRSDGVLADCVDSLVASTTLEEVALTMTALEVSSAESLARLVSNSRIKKLSVSVYSAVDDAVLEALARGMGESKFVVEFQFACGCWPPLSRSTHRLFDAVERNMGLLNRAAGFALGTATDVASATAFDALCDGPALFPHVERLSSQREHGAAQLLARAKCRIAGDFFVLAGVVRERIVCHPGPATQFDSLNSDCLAAIARWLKLDDVRRGRIGSGDVHLAISPRQNGVNHRVVALLFIAAEVFIVKKIYQSNANDVETNAHVVQDVQFIVS</sequence>
<evidence type="ECO:0008006" key="3">
    <source>
        <dbReference type="Google" id="ProtNLM"/>
    </source>
</evidence>
<comment type="caution">
    <text evidence="1">The sequence shown here is derived from an EMBL/GenBank/DDBJ whole genome shotgun (WGS) entry which is preliminary data.</text>
</comment>
<organism evidence="1 2">
    <name type="scientific">Haemaphysalis longicornis</name>
    <name type="common">Bush tick</name>
    <dbReference type="NCBI Taxonomy" id="44386"/>
    <lineage>
        <taxon>Eukaryota</taxon>
        <taxon>Metazoa</taxon>
        <taxon>Ecdysozoa</taxon>
        <taxon>Arthropoda</taxon>
        <taxon>Chelicerata</taxon>
        <taxon>Arachnida</taxon>
        <taxon>Acari</taxon>
        <taxon>Parasitiformes</taxon>
        <taxon>Ixodida</taxon>
        <taxon>Ixodoidea</taxon>
        <taxon>Ixodidae</taxon>
        <taxon>Haemaphysalinae</taxon>
        <taxon>Haemaphysalis</taxon>
    </lineage>
</organism>
<dbReference type="VEuPathDB" id="VectorBase:HLOH_051988"/>
<dbReference type="SUPFAM" id="SSF52047">
    <property type="entry name" value="RNI-like"/>
    <property type="match status" value="2"/>
</dbReference>
<gene>
    <name evidence="1" type="ORF">HPB48_013259</name>
</gene>
<dbReference type="PANTHER" id="PTHR47679:SF2">
    <property type="entry name" value="C-TERMINAL OF ROC (COR) DOMAIN-CONTAINING PROTEIN"/>
    <property type="match status" value="1"/>
</dbReference>
<name>A0A9J6GKH8_HAELO</name>
<dbReference type="PANTHER" id="PTHR47679">
    <property type="entry name" value="PROTEIN TORNADO 1"/>
    <property type="match status" value="1"/>
</dbReference>